<evidence type="ECO:0000313" key="10">
    <source>
        <dbReference type="EMBL" id="CAG88740.2"/>
    </source>
</evidence>
<evidence type="ECO:0000256" key="6">
    <source>
        <dbReference type="ARBA" id="ARBA00023212"/>
    </source>
</evidence>
<feature type="domain" description="ADF-H" evidence="9">
    <location>
        <begin position="196"/>
        <end position="337"/>
    </location>
</feature>
<dbReference type="GO" id="GO:0051016">
    <property type="term" value="P:barbed-end actin filament capping"/>
    <property type="evidence" value="ECO:0007669"/>
    <property type="project" value="TreeGrafter"/>
</dbReference>
<feature type="domain" description="ADF-H" evidence="9">
    <location>
        <begin position="1"/>
        <end position="142"/>
    </location>
</feature>
<evidence type="ECO:0000259" key="9">
    <source>
        <dbReference type="PROSITE" id="PS51263"/>
    </source>
</evidence>
<dbReference type="GO" id="GO:0051015">
    <property type="term" value="F:actin filament binding"/>
    <property type="evidence" value="ECO:0007669"/>
    <property type="project" value="EnsemblFungi"/>
</dbReference>
<dbReference type="PANTHER" id="PTHR13759:SF1">
    <property type="entry name" value="TWINFILIN"/>
    <property type="match status" value="1"/>
</dbReference>
<evidence type="ECO:0000256" key="3">
    <source>
        <dbReference type="ARBA" id="ARBA00022490"/>
    </source>
</evidence>
<evidence type="ECO:0000256" key="5">
    <source>
        <dbReference type="ARBA" id="ARBA00023203"/>
    </source>
</evidence>
<dbReference type="OMA" id="YLFKHTH"/>
<dbReference type="RefSeq" id="XP_460433.2">
    <property type="nucleotide sequence ID" value="XM_460433.1"/>
</dbReference>
<dbReference type="PANTHER" id="PTHR13759">
    <property type="entry name" value="TWINFILIN"/>
    <property type="match status" value="1"/>
</dbReference>
<evidence type="ECO:0000256" key="7">
    <source>
        <dbReference type="ARBA" id="ARBA00038532"/>
    </source>
</evidence>
<sequence>MSTQSGIVSSEELLDAFKNFKSGALVIKVSSDNTQLIVDEEFQSTETDTSKILIELNKYVSGIYPHPVYTIFSLSSPSNSNADYAFISFIPDVAPIREKMLYASTKNTLLTQLGSNNFSKSRTFAWTELDELSFDNFKRSSEVQEDGPLTHEEKTLKEVNSLQGLSLAESSARRNNDTAYKKKLASMHESSSSNGGVLMFSVDSKLESEFRALSQNHDNGKLIIFGINLENEGMELISETTGVNSSSLVSNLNSAIETRSVHPLFALYNYSTNRFAFIYSCPSGSKVKDRMVYASNKQGLINHLRGITDSDELSIDKILEIGDLDELEVKELESSQNEDKDKASNTRNGLKFTKPKGPRRR</sequence>
<dbReference type="AlphaFoldDB" id="Q6BMY7"/>
<dbReference type="SMART" id="SM00102">
    <property type="entry name" value="ADF"/>
    <property type="match status" value="2"/>
</dbReference>
<keyword evidence="5" id="KW-0009">Actin-binding</keyword>
<evidence type="ECO:0000256" key="4">
    <source>
        <dbReference type="ARBA" id="ARBA00022737"/>
    </source>
</evidence>
<dbReference type="Gene3D" id="3.40.20.10">
    <property type="entry name" value="Severin"/>
    <property type="match status" value="2"/>
</dbReference>
<reference evidence="10 11" key="1">
    <citation type="journal article" date="2004" name="Nature">
        <title>Genome evolution in yeasts.</title>
        <authorList>
            <consortium name="Genolevures"/>
            <person name="Dujon B."/>
            <person name="Sherman D."/>
            <person name="Fischer G."/>
            <person name="Durrens P."/>
            <person name="Casaregola S."/>
            <person name="Lafontaine I."/>
            <person name="de Montigny J."/>
            <person name="Marck C."/>
            <person name="Neuveglise C."/>
            <person name="Talla E."/>
            <person name="Goffard N."/>
            <person name="Frangeul L."/>
            <person name="Aigle M."/>
            <person name="Anthouard V."/>
            <person name="Babour A."/>
            <person name="Barbe V."/>
            <person name="Barnay S."/>
            <person name="Blanchin S."/>
            <person name="Beckerich J.M."/>
            <person name="Beyne E."/>
            <person name="Bleykasten C."/>
            <person name="Boisrame A."/>
            <person name="Boyer J."/>
            <person name="Cattolico L."/>
            <person name="Confanioleri F."/>
            <person name="de Daruvar A."/>
            <person name="Despons L."/>
            <person name="Fabre E."/>
            <person name="Fairhead C."/>
            <person name="Ferry-Dumazet H."/>
            <person name="Groppi A."/>
            <person name="Hantraye F."/>
            <person name="Hennequin C."/>
            <person name="Jauniaux N."/>
            <person name="Joyet P."/>
            <person name="Kachouri R."/>
            <person name="Kerrest A."/>
            <person name="Koszul R."/>
            <person name="Lemaire M."/>
            <person name="Lesur I."/>
            <person name="Ma L."/>
            <person name="Muller H."/>
            <person name="Nicaud J.M."/>
            <person name="Nikolski M."/>
            <person name="Oztas S."/>
            <person name="Ozier-Kalogeropoulos O."/>
            <person name="Pellenz S."/>
            <person name="Potier S."/>
            <person name="Richard G.F."/>
            <person name="Straub M.L."/>
            <person name="Suleau A."/>
            <person name="Swennene D."/>
            <person name="Tekaia F."/>
            <person name="Wesolowski-Louvel M."/>
            <person name="Westhof E."/>
            <person name="Wirth B."/>
            <person name="Zeniou-Meyer M."/>
            <person name="Zivanovic I."/>
            <person name="Bolotin-Fukuhara M."/>
            <person name="Thierry A."/>
            <person name="Bouchier C."/>
            <person name="Caudron B."/>
            <person name="Scarpelli C."/>
            <person name="Gaillardin C."/>
            <person name="Weissenbach J."/>
            <person name="Wincker P."/>
            <person name="Souciet J.L."/>
        </authorList>
    </citation>
    <scope>NUCLEOTIDE SEQUENCE [LARGE SCALE GENOMIC DNA]</scope>
    <source>
        <strain evidence="11">ATCC 36239 / CBS 767 / BCRC 21394 / JCM 1990 / NBRC 0083 / IGC 2968</strain>
    </source>
</reference>
<keyword evidence="11" id="KW-1185">Reference proteome</keyword>
<dbReference type="Proteomes" id="UP000000599">
    <property type="component" value="Chromosome F"/>
</dbReference>
<dbReference type="GO" id="GO:0005737">
    <property type="term" value="C:cytoplasm"/>
    <property type="evidence" value="ECO:0007669"/>
    <property type="project" value="TreeGrafter"/>
</dbReference>
<dbReference type="eggNOG" id="KOG1747">
    <property type="taxonomic scope" value="Eukaryota"/>
</dbReference>
<dbReference type="PROSITE" id="PS51263">
    <property type="entry name" value="ADF_H"/>
    <property type="match status" value="2"/>
</dbReference>
<dbReference type="KEGG" id="dha:DEHA2F01606g"/>
<dbReference type="GO" id="GO:0030836">
    <property type="term" value="P:positive regulation of actin filament depolymerization"/>
    <property type="evidence" value="ECO:0007669"/>
    <property type="project" value="EnsemblFungi"/>
</dbReference>
<dbReference type="EMBL" id="CR382138">
    <property type="protein sequence ID" value="CAG88740.2"/>
    <property type="molecule type" value="Genomic_DNA"/>
</dbReference>
<accession>Q6BMY7</accession>
<dbReference type="GO" id="GO:0003785">
    <property type="term" value="F:actin monomer binding"/>
    <property type="evidence" value="ECO:0007669"/>
    <property type="project" value="EnsemblFungi"/>
</dbReference>
<dbReference type="OrthoDB" id="10006997at2759"/>
<dbReference type="InterPro" id="IPR002108">
    <property type="entry name" value="ADF-H"/>
</dbReference>
<organism evidence="10 11">
    <name type="scientific">Debaryomyces hansenii (strain ATCC 36239 / CBS 767 / BCRC 21394 / JCM 1990 / NBRC 0083 / IGC 2968)</name>
    <name type="common">Yeast</name>
    <name type="synonym">Torulaspora hansenii</name>
    <dbReference type="NCBI Taxonomy" id="284592"/>
    <lineage>
        <taxon>Eukaryota</taxon>
        <taxon>Fungi</taxon>
        <taxon>Dikarya</taxon>
        <taxon>Ascomycota</taxon>
        <taxon>Saccharomycotina</taxon>
        <taxon>Pichiomycetes</taxon>
        <taxon>Debaryomycetaceae</taxon>
        <taxon>Debaryomyces</taxon>
    </lineage>
</organism>
<dbReference type="GO" id="GO:0140311">
    <property type="term" value="F:protein sequestering activity"/>
    <property type="evidence" value="ECO:0007669"/>
    <property type="project" value="EnsemblFungi"/>
</dbReference>
<name>Q6BMY7_DEBHA</name>
<feature type="region of interest" description="Disordered" evidence="8">
    <location>
        <begin position="331"/>
        <end position="361"/>
    </location>
</feature>
<feature type="compositionally biased region" description="Basic and acidic residues" evidence="8">
    <location>
        <begin position="331"/>
        <end position="344"/>
    </location>
</feature>
<protein>
    <submittedName>
        <fullName evidence="10">DEHA2F01606p</fullName>
    </submittedName>
</protein>
<evidence type="ECO:0000256" key="2">
    <source>
        <dbReference type="ARBA" id="ARBA00009557"/>
    </source>
</evidence>
<dbReference type="GO" id="GO:0051014">
    <property type="term" value="P:actin filament severing"/>
    <property type="evidence" value="ECO:0007669"/>
    <property type="project" value="EnsemblFungi"/>
</dbReference>
<dbReference type="VEuPathDB" id="FungiDB:DEHA2F01606g"/>
<dbReference type="GeneID" id="2903836"/>
<dbReference type="InterPro" id="IPR029006">
    <property type="entry name" value="ADF-H/Gelsolin-like_dom_sf"/>
</dbReference>
<keyword evidence="4" id="KW-0677">Repeat</keyword>
<dbReference type="GO" id="GO:0005884">
    <property type="term" value="C:actin filament"/>
    <property type="evidence" value="ECO:0007669"/>
    <property type="project" value="EnsemblFungi"/>
</dbReference>
<dbReference type="InterPro" id="IPR028458">
    <property type="entry name" value="Twinfilin"/>
</dbReference>
<dbReference type="GO" id="GO:0030042">
    <property type="term" value="P:actin filament depolymerization"/>
    <property type="evidence" value="ECO:0007669"/>
    <property type="project" value="EnsemblFungi"/>
</dbReference>
<dbReference type="STRING" id="284592.Q6BMY7"/>
<dbReference type="CDD" id="cd11285">
    <property type="entry name" value="ADF_Twf-N_like"/>
    <property type="match status" value="1"/>
</dbReference>
<dbReference type="Pfam" id="PF00241">
    <property type="entry name" value="Cofilin_ADF"/>
    <property type="match status" value="2"/>
</dbReference>
<gene>
    <name evidence="10" type="ordered locus">DEHA2F01606g</name>
</gene>
<evidence type="ECO:0000313" key="11">
    <source>
        <dbReference type="Proteomes" id="UP000000599"/>
    </source>
</evidence>
<evidence type="ECO:0000256" key="1">
    <source>
        <dbReference type="ARBA" id="ARBA00004245"/>
    </source>
</evidence>
<evidence type="ECO:0000256" key="8">
    <source>
        <dbReference type="SAM" id="MobiDB-lite"/>
    </source>
</evidence>
<dbReference type="FunCoup" id="Q6BMY7">
    <property type="interactions" value="410"/>
</dbReference>
<dbReference type="CDD" id="cd11284">
    <property type="entry name" value="ADF_Twf-C_like"/>
    <property type="match status" value="1"/>
</dbReference>
<dbReference type="GO" id="GO:0044396">
    <property type="term" value="P:actin cortical patch organization"/>
    <property type="evidence" value="ECO:0007669"/>
    <property type="project" value="EnsemblFungi"/>
</dbReference>
<dbReference type="SUPFAM" id="SSF55753">
    <property type="entry name" value="Actin depolymerizing proteins"/>
    <property type="match status" value="2"/>
</dbReference>
<comment type="subcellular location">
    <subcellularLocation>
        <location evidence="1">Cytoplasm</location>
        <location evidence="1">Cytoskeleton</location>
    </subcellularLocation>
</comment>
<dbReference type="InParanoid" id="Q6BMY7"/>
<proteinExistence type="inferred from homology"/>
<comment type="subunit">
    <text evidence="7">Interacts with G-actin; ADP-actin form.</text>
</comment>
<keyword evidence="3" id="KW-0963">Cytoplasm</keyword>
<comment type="similarity">
    <text evidence="2">Belongs to the actin-binding proteins ADF family. Twinfilin subfamily.</text>
</comment>
<keyword evidence="6" id="KW-0206">Cytoskeleton</keyword>
<dbReference type="HOGENOM" id="CLU_031995_0_2_1"/>